<dbReference type="EMBL" id="CM007899">
    <property type="protein sequence ID" value="OTG10788.1"/>
    <property type="molecule type" value="Genomic_DNA"/>
</dbReference>
<evidence type="ECO:0000313" key="1">
    <source>
        <dbReference type="EMBL" id="OTG10788.1"/>
    </source>
</evidence>
<proteinExistence type="predicted"/>
<dbReference type="AlphaFoldDB" id="A0A251TI30"/>
<accession>A0A251TI30</accession>
<organism evidence="1 2">
    <name type="scientific">Helianthus annuus</name>
    <name type="common">Common sunflower</name>
    <dbReference type="NCBI Taxonomy" id="4232"/>
    <lineage>
        <taxon>Eukaryota</taxon>
        <taxon>Viridiplantae</taxon>
        <taxon>Streptophyta</taxon>
        <taxon>Embryophyta</taxon>
        <taxon>Tracheophyta</taxon>
        <taxon>Spermatophyta</taxon>
        <taxon>Magnoliopsida</taxon>
        <taxon>eudicotyledons</taxon>
        <taxon>Gunneridae</taxon>
        <taxon>Pentapetalae</taxon>
        <taxon>asterids</taxon>
        <taxon>campanulids</taxon>
        <taxon>Asterales</taxon>
        <taxon>Asteraceae</taxon>
        <taxon>Asteroideae</taxon>
        <taxon>Heliantheae alliance</taxon>
        <taxon>Heliantheae</taxon>
        <taxon>Helianthus</taxon>
    </lineage>
</organism>
<evidence type="ECO:0000313" key="2">
    <source>
        <dbReference type="Proteomes" id="UP000215914"/>
    </source>
</evidence>
<dbReference type="InParanoid" id="A0A251TI30"/>
<sequence length="109" mass="12377">MYFFSKIAKACIMHICHEPESRGVNCVHWVISSQHTRMFKIVGPFTIADYSRVLSVFHHHPDDKIAGSTDVAISRRDIGNPNPRKSTFISILAIDTQHVRSSKSDIRDV</sequence>
<gene>
    <name evidence="1" type="ORF">HannXRQ_Chr10g0291541</name>
</gene>
<protein>
    <submittedName>
        <fullName evidence="1">Uncharacterized protein</fullName>
    </submittedName>
</protein>
<dbReference type="Proteomes" id="UP000215914">
    <property type="component" value="Chromosome 10"/>
</dbReference>
<name>A0A251TI30_HELAN</name>
<keyword evidence="2" id="KW-1185">Reference proteome</keyword>
<reference evidence="2" key="1">
    <citation type="journal article" date="2017" name="Nature">
        <title>The sunflower genome provides insights into oil metabolism, flowering and Asterid evolution.</title>
        <authorList>
            <person name="Badouin H."/>
            <person name="Gouzy J."/>
            <person name="Grassa C.J."/>
            <person name="Murat F."/>
            <person name="Staton S.E."/>
            <person name="Cottret L."/>
            <person name="Lelandais-Briere C."/>
            <person name="Owens G.L."/>
            <person name="Carrere S."/>
            <person name="Mayjonade B."/>
            <person name="Legrand L."/>
            <person name="Gill N."/>
            <person name="Kane N.C."/>
            <person name="Bowers J.E."/>
            <person name="Hubner S."/>
            <person name="Bellec A."/>
            <person name="Berard A."/>
            <person name="Berges H."/>
            <person name="Blanchet N."/>
            <person name="Boniface M.C."/>
            <person name="Brunel D."/>
            <person name="Catrice O."/>
            <person name="Chaidir N."/>
            <person name="Claudel C."/>
            <person name="Donnadieu C."/>
            <person name="Faraut T."/>
            <person name="Fievet G."/>
            <person name="Helmstetter N."/>
            <person name="King M."/>
            <person name="Knapp S.J."/>
            <person name="Lai Z."/>
            <person name="Le Paslier M.C."/>
            <person name="Lippi Y."/>
            <person name="Lorenzon L."/>
            <person name="Mandel J.R."/>
            <person name="Marage G."/>
            <person name="Marchand G."/>
            <person name="Marquand E."/>
            <person name="Bret-Mestries E."/>
            <person name="Morien E."/>
            <person name="Nambeesan S."/>
            <person name="Nguyen T."/>
            <person name="Pegot-Espagnet P."/>
            <person name="Pouilly N."/>
            <person name="Raftis F."/>
            <person name="Sallet E."/>
            <person name="Schiex T."/>
            <person name="Thomas J."/>
            <person name="Vandecasteele C."/>
            <person name="Vares D."/>
            <person name="Vear F."/>
            <person name="Vautrin S."/>
            <person name="Crespi M."/>
            <person name="Mangin B."/>
            <person name="Burke J.M."/>
            <person name="Salse J."/>
            <person name="Munos S."/>
            <person name="Vincourt P."/>
            <person name="Rieseberg L.H."/>
            <person name="Langlade N.B."/>
        </authorList>
    </citation>
    <scope>NUCLEOTIDE SEQUENCE [LARGE SCALE GENOMIC DNA]</scope>
    <source>
        <strain evidence="2">cv. SF193</strain>
    </source>
</reference>